<accession>A0A3D9C1Y1</accession>
<comment type="caution">
    <text evidence="1">The sequence shown here is derived from an EMBL/GenBank/DDBJ whole genome shotgun (WGS) entry which is preliminary data.</text>
</comment>
<organism evidence="1 2">
    <name type="scientific">Chryseobacterium pennae</name>
    <dbReference type="NCBI Taxonomy" id="2258962"/>
    <lineage>
        <taxon>Bacteria</taxon>
        <taxon>Pseudomonadati</taxon>
        <taxon>Bacteroidota</taxon>
        <taxon>Flavobacteriia</taxon>
        <taxon>Flavobacteriales</taxon>
        <taxon>Weeksellaceae</taxon>
        <taxon>Chryseobacterium group</taxon>
        <taxon>Chryseobacterium</taxon>
    </lineage>
</organism>
<reference evidence="2" key="1">
    <citation type="submission" date="2018-06" db="EMBL/GenBank/DDBJ databases">
        <authorList>
            <person name="Lum Nde A."/>
            <person name="Hugo C."/>
        </authorList>
    </citation>
    <scope>NUCLEOTIDE SEQUENCE [LARGE SCALE GENOMIC DNA]</scope>
    <source>
        <strain evidence="2">1_F178</strain>
    </source>
</reference>
<evidence type="ECO:0008006" key="3">
    <source>
        <dbReference type="Google" id="ProtNLM"/>
    </source>
</evidence>
<dbReference type="EMBL" id="QNVT01000031">
    <property type="protein sequence ID" value="REC59887.1"/>
    <property type="molecule type" value="Genomic_DNA"/>
</dbReference>
<protein>
    <recommendedName>
        <fullName evidence="3">Outer membrane protein beta-barrel domain-containing protein</fullName>
    </recommendedName>
</protein>
<dbReference type="AlphaFoldDB" id="A0A3D9C1Y1"/>
<evidence type="ECO:0000313" key="1">
    <source>
        <dbReference type="EMBL" id="REC59887.1"/>
    </source>
</evidence>
<keyword evidence="2" id="KW-1185">Reference proteome</keyword>
<evidence type="ECO:0000313" key="2">
    <source>
        <dbReference type="Proteomes" id="UP000256686"/>
    </source>
</evidence>
<name>A0A3D9C1Y1_9FLAO</name>
<sequence length="378" mass="43805">MYSQINFEQGYIINENGGKTNVLIKNKDWNNNPEVIEYKINGNEKINQIAAMNLKEFSVGNIKYLKAKVMIDRSSSNLDHLSITKDLKNNEEILLLKSLVEGKINLYRYNSGNITRFFYKKKNEDTFHQLEYKEYLNSNRIEKNETYKNQLKNEFSDNSKITDTDIERLGYTENKLKKIFILYNGLDPVTAEGNGKNNFHIYLKPGVGFSNYTIHAPQGTTDIGEYKKNGIAYRFGVELEYILNFNKGKWAIISEPAFQTVNLKVNDYNRRNFEIKYSALQLPFGFKHNMFLNQKSKIYVSGLLCFELILNNDVYTVDNISTSANGRVYPTFAAGYNYDRFGAELKWGSVPYFSSLYYGQPEKLNMNGFSVSLSYKLF</sequence>
<proteinExistence type="predicted"/>
<dbReference type="Proteomes" id="UP000256686">
    <property type="component" value="Unassembled WGS sequence"/>
</dbReference>
<gene>
    <name evidence="1" type="ORF">DRF65_23540</name>
</gene>